<protein>
    <submittedName>
        <fullName evidence="1">LRR receptor-like serine/threonine-protein kinase</fullName>
    </submittedName>
</protein>
<gene>
    <name evidence="1" type="ORF">LOK49_LG03G01882</name>
</gene>
<organism evidence="1 2">
    <name type="scientific">Camellia lanceoleosa</name>
    <dbReference type="NCBI Taxonomy" id="1840588"/>
    <lineage>
        <taxon>Eukaryota</taxon>
        <taxon>Viridiplantae</taxon>
        <taxon>Streptophyta</taxon>
        <taxon>Embryophyta</taxon>
        <taxon>Tracheophyta</taxon>
        <taxon>Spermatophyta</taxon>
        <taxon>Magnoliopsida</taxon>
        <taxon>eudicotyledons</taxon>
        <taxon>Gunneridae</taxon>
        <taxon>Pentapetalae</taxon>
        <taxon>asterids</taxon>
        <taxon>Ericales</taxon>
        <taxon>Theaceae</taxon>
        <taxon>Camellia</taxon>
    </lineage>
</organism>
<sequence>MGEEQSSSGTKSIHYATKSRRRRLRGWRNCVRFSPNNLQPTIVSSSWDRTVKIWKLTNCKIRASLAGHSGYVNTVAVSPDGSLCASGKKDGVILLWDLAKGKKLYSLDSGSIINMNVGVLHQKRWHDCFGKSCYSKTFKLTQPKGVATSKKDGFSLSSGDFPTLGSEKDNSGKSPDSQDSEMLKDVLRFSRQELEVACEDFSNIIGSSPDSLVYKGTMKGGPAIAVISLCIKEEHWTGYLELYYQREENYWVIAQSKPLTRMLVFEYTSNGTLYEHLHYGEGCQLSWTRRMKIVIGIAQGLRYLHTQLDPPFTISELNSSLCLSSEDFSPKLFLFCLSNPDIVQNPIQVFNH</sequence>
<dbReference type="Proteomes" id="UP001060215">
    <property type="component" value="Chromosome 6"/>
</dbReference>
<comment type="caution">
    <text evidence="1">The sequence shown here is derived from an EMBL/GenBank/DDBJ whole genome shotgun (WGS) entry which is preliminary data.</text>
</comment>
<proteinExistence type="predicted"/>
<evidence type="ECO:0000313" key="2">
    <source>
        <dbReference type="Proteomes" id="UP001060215"/>
    </source>
</evidence>
<name>A0ACC0IBF3_9ERIC</name>
<evidence type="ECO:0000313" key="1">
    <source>
        <dbReference type="EMBL" id="KAI8022825.1"/>
    </source>
</evidence>
<reference evidence="1 2" key="1">
    <citation type="journal article" date="2022" name="Plant J.">
        <title>Chromosome-level genome of Camellia lanceoleosa provides a valuable resource for understanding genome evolution and self-incompatibility.</title>
        <authorList>
            <person name="Gong W."/>
            <person name="Xiao S."/>
            <person name="Wang L."/>
            <person name="Liao Z."/>
            <person name="Chang Y."/>
            <person name="Mo W."/>
            <person name="Hu G."/>
            <person name="Li W."/>
            <person name="Zhao G."/>
            <person name="Zhu H."/>
            <person name="Hu X."/>
            <person name="Ji K."/>
            <person name="Xiang X."/>
            <person name="Song Q."/>
            <person name="Yuan D."/>
            <person name="Jin S."/>
            <person name="Zhang L."/>
        </authorList>
    </citation>
    <scope>NUCLEOTIDE SEQUENCE [LARGE SCALE GENOMIC DNA]</scope>
    <source>
        <strain evidence="1">SQ_2022a</strain>
    </source>
</reference>
<accession>A0ACC0IBF3</accession>
<dbReference type="EMBL" id="CM045763">
    <property type="protein sequence ID" value="KAI8022825.1"/>
    <property type="molecule type" value="Genomic_DNA"/>
</dbReference>
<keyword evidence="2" id="KW-1185">Reference proteome</keyword>